<dbReference type="EMBL" id="DVFO01000064">
    <property type="protein sequence ID" value="HIQ61191.1"/>
    <property type="molecule type" value="Genomic_DNA"/>
</dbReference>
<dbReference type="Pfam" id="PF06908">
    <property type="entry name" value="YpsA"/>
    <property type="match status" value="1"/>
</dbReference>
<dbReference type="PANTHER" id="PTHR38440">
    <property type="entry name" value="UPF0398 PROTEIN YPSA"/>
    <property type="match status" value="1"/>
</dbReference>
<reference evidence="1" key="2">
    <citation type="journal article" date="2021" name="PeerJ">
        <title>Extensive microbial diversity within the chicken gut microbiome revealed by metagenomics and culture.</title>
        <authorList>
            <person name="Gilroy R."/>
            <person name="Ravi A."/>
            <person name="Getino M."/>
            <person name="Pursley I."/>
            <person name="Horton D.L."/>
            <person name="Alikhan N.F."/>
            <person name="Baker D."/>
            <person name="Gharbi K."/>
            <person name="Hall N."/>
            <person name="Watson M."/>
            <person name="Adriaenssens E.M."/>
            <person name="Foster-Nyarko E."/>
            <person name="Jarju S."/>
            <person name="Secka A."/>
            <person name="Antonio M."/>
            <person name="Oren A."/>
            <person name="Chaudhuri R.R."/>
            <person name="La Ragione R."/>
            <person name="Hildebrand F."/>
            <person name="Pallen M.J."/>
        </authorList>
    </citation>
    <scope>NUCLEOTIDE SEQUENCE</scope>
    <source>
        <strain evidence="1">ChiGjej2B2-12916</strain>
    </source>
</reference>
<accession>A0A9D1CGP6</accession>
<dbReference type="Proteomes" id="UP000886879">
    <property type="component" value="Unassembled WGS sequence"/>
</dbReference>
<protein>
    <submittedName>
        <fullName evidence="1">DUF1273 family protein</fullName>
    </submittedName>
</protein>
<name>A0A9D1CGP6_9FIRM</name>
<dbReference type="AlphaFoldDB" id="A0A9D1CGP6"/>
<sequence length="153" mass="17284">MQTKTCCVTGHRNISDQQLPLVKQQLQEAVQQAIADGYTRFLSGFANGADLIFAAVVADAKAQNPELLLEAAIPYEGRLNSKHADFYPLLQTCDSVYVACEQYVSSCFMKRNRYMVEASQRIIAVYDGRKSGGTFHTIRYAHKLEREIQFIRI</sequence>
<evidence type="ECO:0000313" key="1">
    <source>
        <dbReference type="EMBL" id="HIQ61191.1"/>
    </source>
</evidence>
<reference evidence="1" key="1">
    <citation type="submission" date="2020-10" db="EMBL/GenBank/DDBJ databases">
        <authorList>
            <person name="Gilroy R."/>
        </authorList>
    </citation>
    <scope>NUCLEOTIDE SEQUENCE</scope>
    <source>
        <strain evidence="1">ChiGjej2B2-12916</strain>
    </source>
</reference>
<proteinExistence type="predicted"/>
<gene>
    <name evidence="1" type="ORF">IAD31_06305</name>
</gene>
<dbReference type="SUPFAM" id="SSF102405">
    <property type="entry name" value="MCP/YpsA-like"/>
    <property type="match status" value="1"/>
</dbReference>
<dbReference type="PANTHER" id="PTHR38440:SF1">
    <property type="entry name" value="UPF0398 PROTEIN SPR0331"/>
    <property type="match status" value="1"/>
</dbReference>
<dbReference type="InterPro" id="IPR010697">
    <property type="entry name" value="YspA"/>
</dbReference>
<comment type="caution">
    <text evidence="1">The sequence shown here is derived from an EMBL/GenBank/DDBJ whole genome shotgun (WGS) entry which is preliminary data.</text>
</comment>
<dbReference type="Gene3D" id="3.40.50.450">
    <property type="match status" value="1"/>
</dbReference>
<organism evidence="1 2">
    <name type="scientific">Candidatus Enterenecus faecium</name>
    <dbReference type="NCBI Taxonomy" id="2840780"/>
    <lineage>
        <taxon>Bacteria</taxon>
        <taxon>Bacillati</taxon>
        <taxon>Bacillota</taxon>
        <taxon>Clostridia</taxon>
        <taxon>Eubacteriales</taxon>
        <taxon>Candidatus Enterenecus</taxon>
    </lineage>
</organism>
<evidence type="ECO:0000313" key="2">
    <source>
        <dbReference type="Proteomes" id="UP000886879"/>
    </source>
</evidence>